<evidence type="ECO:0000256" key="2">
    <source>
        <dbReference type="ARBA" id="ARBA00022722"/>
    </source>
</evidence>
<dbReference type="GO" id="GO:0004526">
    <property type="term" value="F:ribonuclease P activity"/>
    <property type="evidence" value="ECO:0007669"/>
    <property type="project" value="UniProtKB-EC"/>
</dbReference>
<evidence type="ECO:0000256" key="5">
    <source>
        <dbReference type="ARBA" id="ARBA00022884"/>
    </source>
</evidence>
<protein>
    <recommendedName>
        <fullName evidence="6 7">Ribonuclease P protein component</fullName>
        <shortName evidence="6">RNase P protein</shortName>
        <shortName evidence="6">RNaseP protein</shortName>
        <ecNumber evidence="6 7">3.1.26.5</ecNumber>
    </recommendedName>
    <alternativeName>
        <fullName evidence="6">Protein C5</fullName>
    </alternativeName>
</protein>
<reference evidence="8 9" key="1">
    <citation type="submission" date="2023-04" db="EMBL/GenBank/DDBJ databases">
        <title>A novel bacteria isolated from coastal sediment.</title>
        <authorList>
            <person name="Liu X.-J."/>
            <person name="Du Z.-J."/>
        </authorList>
    </citation>
    <scope>NUCLEOTIDE SEQUENCE [LARGE SCALE GENOMIC DNA]</scope>
    <source>
        <strain evidence="8 9">SDUM461004</strain>
    </source>
</reference>
<keyword evidence="2 6" id="KW-0540">Nuclease</keyword>
<evidence type="ECO:0000256" key="1">
    <source>
        <dbReference type="ARBA" id="ARBA00022694"/>
    </source>
</evidence>
<dbReference type="RefSeq" id="WP_308985417.1">
    <property type="nucleotide sequence ID" value="NZ_JARXIC010000016.1"/>
</dbReference>
<dbReference type="InterPro" id="IPR020568">
    <property type="entry name" value="Ribosomal_Su5_D2-typ_SF"/>
</dbReference>
<dbReference type="Gene3D" id="3.30.230.10">
    <property type="match status" value="1"/>
</dbReference>
<keyword evidence="1 6" id="KW-0819">tRNA processing</keyword>
<sequence>MRLRKPREFQGVRSLGHRIHCGPFIFQCHVGERAVAPRLGIIASRRVGNAVKRNYGKRLFRELFRQHADALPQGSELVVVLRHHFDRYSYDDLEQRLLRACASIRKKHEVQ</sequence>
<gene>
    <name evidence="6 8" type="primary">rnpA</name>
    <name evidence="8" type="ORF">QEH59_10995</name>
</gene>
<comment type="subunit">
    <text evidence="6">Consists of a catalytic RNA component (M1 or rnpB) and a protein subunit.</text>
</comment>
<dbReference type="Proteomes" id="UP001243717">
    <property type="component" value="Unassembled WGS sequence"/>
</dbReference>
<name>A0ABU1AJI8_9BACT</name>
<dbReference type="EMBL" id="JARXIC010000016">
    <property type="protein sequence ID" value="MDQ8194956.1"/>
    <property type="molecule type" value="Genomic_DNA"/>
</dbReference>
<evidence type="ECO:0000256" key="7">
    <source>
        <dbReference type="NCBIfam" id="TIGR00188"/>
    </source>
</evidence>
<dbReference type="NCBIfam" id="TIGR00188">
    <property type="entry name" value="rnpA"/>
    <property type="match status" value="1"/>
</dbReference>
<dbReference type="PANTHER" id="PTHR33992">
    <property type="entry name" value="RIBONUCLEASE P PROTEIN COMPONENT"/>
    <property type="match status" value="1"/>
</dbReference>
<evidence type="ECO:0000313" key="8">
    <source>
        <dbReference type="EMBL" id="MDQ8194956.1"/>
    </source>
</evidence>
<dbReference type="PANTHER" id="PTHR33992:SF1">
    <property type="entry name" value="RIBONUCLEASE P PROTEIN COMPONENT"/>
    <property type="match status" value="1"/>
</dbReference>
<organism evidence="8 9">
    <name type="scientific">Thalassobacterium sedimentorum</name>
    <dbReference type="NCBI Taxonomy" id="3041258"/>
    <lineage>
        <taxon>Bacteria</taxon>
        <taxon>Pseudomonadati</taxon>
        <taxon>Verrucomicrobiota</taxon>
        <taxon>Opitutia</taxon>
        <taxon>Puniceicoccales</taxon>
        <taxon>Coraliomargaritaceae</taxon>
        <taxon>Thalassobacterium</taxon>
    </lineage>
</organism>
<dbReference type="EC" id="3.1.26.5" evidence="6 7"/>
<proteinExistence type="inferred from homology"/>
<keyword evidence="3 6" id="KW-0255">Endonuclease</keyword>
<evidence type="ECO:0000256" key="4">
    <source>
        <dbReference type="ARBA" id="ARBA00022801"/>
    </source>
</evidence>
<dbReference type="InterPro" id="IPR014721">
    <property type="entry name" value="Ribsml_uS5_D2-typ_fold_subgr"/>
</dbReference>
<dbReference type="Pfam" id="PF00825">
    <property type="entry name" value="Ribonuclease_P"/>
    <property type="match status" value="1"/>
</dbReference>
<accession>A0ABU1AJI8</accession>
<evidence type="ECO:0000256" key="3">
    <source>
        <dbReference type="ARBA" id="ARBA00022759"/>
    </source>
</evidence>
<dbReference type="HAMAP" id="MF_00227">
    <property type="entry name" value="RNase_P"/>
    <property type="match status" value="1"/>
</dbReference>
<dbReference type="SUPFAM" id="SSF54211">
    <property type="entry name" value="Ribosomal protein S5 domain 2-like"/>
    <property type="match status" value="1"/>
</dbReference>
<comment type="caution">
    <text evidence="8">The sequence shown here is derived from an EMBL/GenBank/DDBJ whole genome shotgun (WGS) entry which is preliminary data.</text>
</comment>
<evidence type="ECO:0000313" key="9">
    <source>
        <dbReference type="Proteomes" id="UP001243717"/>
    </source>
</evidence>
<keyword evidence="9" id="KW-1185">Reference proteome</keyword>
<comment type="similarity">
    <text evidence="6">Belongs to the RnpA family.</text>
</comment>
<evidence type="ECO:0000256" key="6">
    <source>
        <dbReference type="HAMAP-Rule" id="MF_00227"/>
    </source>
</evidence>
<keyword evidence="4 6" id="KW-0378">Hydrolase</keyword>
<dbReference type="InterPro" id="IPR000100">
    <property type="entry name" value="RNase_P"/>
</dbReference>
<comment type="catalytic activity">
    <reaction evidence="6">
        <text>Endonucleolytic cleavage of RNA, removing 5'-extranucleotides from tRNA precursor.</text>
        <dbReference type="EC" id="3.1.26.5"/>
    </reaction>
</comment>
<comment type="function">
    <text evidence="6">RNaseP catalyzes the removal of the 5'-leader sequence from pre-tRNA to produce the mature 5'-terminus. It can also cleave other RNA substrates such as 4.5S RNA. The protein component plays an auxiliary but essential role in vivo by binding to the 5'-leader sequence and broadening the substrate specificity of the ribozyme.</text>
</comment>
<keyword evidence="5 6" id="KW-0694">RNA-binding</keyword>